<protein>
    <submittedName>
        <fullName evidence="2">Uncharacterized protein</fullName>
    </submittedName>
</protein>
<organism evidence="2 3">
    <name type="scientific">Dioszegia hungarica</name>
    <dbReference type="NCBI Taxonomy" id="4972"/>
    <lineage>
        <taxon>Eukaryota</taxon>
        <taxon>Fungi</taxon>
        <taxon>Dikarya</taxon>
        <taxon>Basidiomycota</taxon>
        <taxon>Agaricomycotina</taxon>
        <taxon>Tremellomycetes</taxon>
        <taxon>Tremellales</taxon>
        <taxon>Bulleribasidiaceae</taxon>
        <taxon>Dioszegia</taxon>
    </lineage>
</organism>
<feature type="region of interest" description="Disordered" evidence="1">
    <location>
        <begin position="1021"/>
        <end position="1086"/>
    </location>
</feature>
<evidence type="ECO:0000313" key="2">
    <source>
        <dbReference type="EMBL" id="KAI9635610.1"/>
    </source>
</evidence>
<name>A0AA38LUF0_9TREE</name>
<dbReference type="RefSeq" id="XP_052945387.1">
    <property type="nucleotide sequence ID" value="XM_053088621.1"/>
</dbReference>
<accession>A0AA38LUF0</accession>
<dbReference type="EMBL" id="JAKWFO010000005">
    <property type="protein sequence ID" value="KAI9635610.1"/>
    <property type="molecule type" value="Genomic_DNA"/>
</dbReference>
<sequence>MAPIQLLDDLWGVVISHLRRPLPTPNGKNEWRSVSQPDLIRCLESLRSSAPIQSRRHGPSSPAAQLAVGILGGTDGGVPAARGIKSKAQLFGYERLFLEYGPTPENNGPTYHQIMKAKAGSRMFDFIAPDGRMRKHLILQEANGITAGISARRRHLIRLKGVATGAFLDGQRRTYPRRWASNEEMKEMSPTIQKAQFVLSSLIDRPRVITFCQRIENGPLAYLALIDYPNAGGGKLLQHRLHVESLECQVPVVFRGQSRWYLTTHLLLGDDAARFQQGSELVVMSIGNLIESREGKIKNWLKEEGRRRIAKDPSLTLGSMAEAPPCEVCGWCSDDIPPESYDWFAINRRDSETGEIVVTREPRWQDEDTDEGDEEDDGEYSDEEPLRSYSSNLVAPVPSCTPCRRHAVRPQAHALLPETRPISGAVFDFAYTLLMSHSTMSHSTSEKSATSQKERAQLPPEIWVQVSGYLQKPLPRPTGKCQRSDIRQTSLAVAMRVSKLFNNIASPLLYKNVIADDFSLLTANLFGGPAAKGIQSKSQLLEQCQHLYLEYSSFAPTYLEIMRDGPRARAKLRSLATGAFLGGQDEIWKEVWSDELGQQFGRAQVKLAHIVKDTQPAQYCSRTRRGPLYIPIMIPHVTYPRTFYHQKEHTTADLRHCLHYDGSEAFYPPLILAGKSRWDFTLAEIDDPEEQTTVGWNMVAEMVRRWIGDRAEYLTRIDEEDKPTLPDTPYLDLDIYVPRAMLRPDTKETMLELLGQIRETQLATSNTSESQSGKDVIRWHKLEDAPKCEGCGSLPTIFREMMACKGDFGVLIRGQSHTVEGILPKKWAPRGSHDNPYLVADSDDEREVAVPPQPAVGAGLVPRPIVPEQPQLCAKKRKPSHAYRQPACRPIKDIRKHDLWKHDIAHRSGSSIHHRHRHLTLMMDPDANWAIVDELEGPSKDGEVDGPCQNCRAQEEKTDCIVEVEIIPGEPHRVIRRCMCCIVQEKRCDMTLHGNAHTQQMINAVRNTPAVRAAFGLRQLGPIPDREPATLGSTSDAEVQEADQSHLARSVKRRRVFSPDITPPPSATPERAGRSNSQPSQSPSVDEALNLAVTNIQEFVERMRKMLVDQMGDYEIKILFEGRSLSTGAGTRVASASVSSAVTFIGAFTQELKDILAGQAEGGKLRFVMKNMFTVVNGHIDTLQQL</sequence>
<reference evidence="2" key="1">
    <citation type="journal article" date="2022" name="G3 (Bethesda)">
        <title>High quality genome of the basidiomycete yeast Dioszegia hungarica PDD-24b-2 isolated from cloud water.</title>
        <authorList>
            <person name="Jarrige D."/>
            <person name="Haridas S."/>
            <person name="Bleykasten-Grosshans C."/>
            <person name="Joly M."/>
            <person name="Nadalig T."/>
            <person name="Sancelme M."/>
            <person name="Vuilleumier S."/>
            <person name="Grigoriev I.V."/>
            <person name="Amato P."/>
            <person name="Bringel F."/>
        </authorList>
    </citation>
    <scope>NUCLEOTIDE SEQUENCE</scope>
    <source>
        <strain evidence="2">PDD-24b-2</strain>
    </source>
</reference>
<proteinExistence type="predicted"/>
<dbReference type="Proteomes" id="UP001164286">
    <property type="component" value="Unassembled WGS sequence"/>
</dbReference>
<evidence type="ECO:0000256" key="1">
    <source>
        <dbReference type="SAM" id="MobiDB-lite"/>
    </source>
</evidence>
<feature type="compositionally biased region" description="Polar residues" evidence="1">
    <location>
        <begin position="1074"/>
        <end position="1084"/>
    </location>
</feature>
<comment type="caution">
    <text evidence="2">The sequence shown here is derived from an EMBL/GenBank/DDBJ whole genome shotgun (WGS) entry which is preliminary data.</text>
</comment>
<keyword evidence="3" id="KW-1185">Reference proteome</keyword>
<dbReference type="GeneID" id="77727826"/>
<feature type="compositionally biased region" description="Acidic residues" evidence="1">
    <location>
        <begin position="367"/>
        <end position="383"/>
    </location>
</feature>
<evidence type="ECO:0000313" key="3">
    <source>
        <dbReference type="Proteomes" id="UP001164286"/>
    </source>
</evidence>
<feature type="compositionally biased region" description="Basic and acidic residues" evidence="1">
    <location>
        <begin position="357"/>
        <end position="366"/>
    </location>
</feature>
<dbReference type="AlphaFoldDB" id="A0AA38LUF0"/>
<feature type="region of interest" description="Disordered" evidence="1">
    <location>
        <begin position="357"/>
        <end position="393"/>
    </location>
</feature>
<gene>
    <name evidence="2" type="ORF">MKK02DRAFT_32991</name>
</gene>